<accession>A0ACC3AIV6</accession>
<reference evidence="1" key="1">
    <citation type="submission" date="2022-10" db="EMBL/GenBank/DDBJ databases">
        <title>Culturing micro-colonial fungi from biological soil crusts in the Mojave desert and describing Neophaeococcomyces mojavensis, and introducing the new genera and species Taxawa tesnikishii.</title>
        <authorList>
            <person name="Kurbessoian T."/>
            <person name="Stajich J.E."/>
        </authorList>
    </citation>
    <scope>NUCLEOTIDE SEQUENCE</scope>
    <source>
        <strain evidence="1">JES_112</strain>
    </source>
</reference>
<keyword evidence="2" id="KW-1185">Reference proteome</keyword>
<evidence type="ECO:0000313" key="1">
    <source>
        <dbReference type="EMBL" id="KAJ9663327.1"/>
    </source>
</evidence>
<gene>
    <name evidence="1" type="primary">ABZ2</name>
    <name evidence="1" type="ORF">H2198_000844</name>
</gene>
<dbReference type="EC" id="4.1.3.38" evidence="1"/>
<sequence length="296" mass="32878">MSQIILNNTIQGHTEEGSRTTMRQDKPDLGLLNLHRDRLAAAAEALGWRNLPCLEHTNGSPRLLQESLEHYENSLPPPPADRQERRKLRILIGRDGSISIDSIVINLSTSISRILPLEHPFMPLSLDEPAPVNARKPCEVYVDHQPTRPSMFTTHKTTHRCVYNAARSRANLEPTTIPTATEVLLYNSNNEIIETSLCTIYFRREGTWITPAAICGPNLGVTRRLAMENGLCKQGTIELRDLKRNETVWLSNAVRGFFRGVLKVDEKGSSEMTESKETTLNRLGAGMSSGSGVGGS</sequence>
<dbReference type="Proteomes" id="UP001172386">
    <property type="component" value="Unassembled WGS sequence"/>
</dbReference>
<keyword evidence="1" id="KW-0456">Lyase</keyword>
<organism evidence="1 2">
    <name type="scientific">Neophaeococcomyces mojaviensis</name>
    <dbReference type="NCBI Taxonomy" id="3383035"/>
    <lineage>
        <taxon>Eukaryota</taxon>
        <taxon>Fungi</taxon>
        <taxon>Dikarya</taxon>
        <taxon>Ascomycota</taxon>
        <taxon>Pezizomycotina</taxon>
        <taxon>Eurotiomycetes</taxon>
        <taxon>Chaetothyriomycetidae</taxon>
        <taxon>Chaetothyriales</taxon>
        <taxon>Chaetothyriales incertae sedis</taxon>
        <taxon>Neophaeococcomyces</taxon>
    </lineage>
</organism>
<proteinExistence type="predicted"/>
<comment type="caution">
    <text evidence="1">The sequence shown here is derived from an EMBL/GenBank/DDBJ whole genome shotgun (WGS) entry which is preliminary data.</text>
</comment>
<dbReference type="EMBL" id="JAPDRQ010000009">
    <property type="protein sequence ID" value="KAJ9663327.1"/>
    <property type="molecule type" value="Genomic_DNA"/>
</dbReference>
<protein>
    <submittedName>
        <fullName evidence="1">Aminodeoxychorismate lyase</fullName>
        <ecNumber evidence="1">4.1.3.38</ecNumber>
    </submittedName>
</protein>
<name>A0ACC3AIV6_9EURO</name>
<evidence type="ECO:0000313" key="2">
    <source>
        <dbReference type="Proteomes" id="UP001172386"/>
    </source>
</evidence>